<feature type="domain" description="Reverse transcriptase RNase H-like" evidence="7">
    <location>
        <begin position="84"/>
        <end position="168"/>
    </location>
</feature>
<evidence type="ECO:0000313" key="8">
    <source>
        <dbReference type="Proteomes" id="UP000818029"/>
    </source>
</evidence>
<accession>A0A1U8NMT3</accession>
<evidence type="ECO:0000256" key="5">
    <source>
        <dbReference type="ARBA" id="ARBA00022801"/>
    </source>
</evidence>
<evidence type="ECO:0000256" key="6">
    <source>
        <dbReference type="ARBA" id="ARBA00022918"/>
    </source>
</evidence>
<dbReference type="KEGG" id="ghi:107950074"/>
<evidence type="ECO:0000256" key="2">
    <source>
        <dbReference type="ARBA" id="ARBA00022695"/>
    </source>
</evidence>
<evidence type="ECO:0000259" key="7">
    <source>
        <dbReference type="Pfam" id="PF17917"/>
    </source>
</evidence>
<keyword evidence="8" id="KW-1185">Reference proteome</keyword>
<evidence type="ECO:0000256" key="4">
    <source>
        <dbReference type="ARBA" id="ARBA00022759"/>
    </source>
</evidence>
<evidence type="ECO:0000256" key="1">
    <source>
        <dbReference type="ARBA" id="ARBA00022679"/>
    </source>
</evidence>
<dbReference type="GeneID" id="107950074"/>
<dbReference type="STRING" id="3635.A0A1U8NMT3"/>
<dbReference type="PaxDb" id="3635-A0A1U8NMT3"/>
<keyword evidence="4" id="KW-0255">Endonuclease</keyword>
<dbReference type="CDD" id="cd09274">
    <property type="entry name" value="RNase_HI_RT_Ty3"/>
    <property type="match status" value="1"/>
</dbReference>
<reference evidence="9" key="2">
    <citation type="submission" date="2025-08" db="UniProtKB">
        <authorList>
            <consortium name="RefSeq"/>
        </authorList>
    </citation>
    <scope>IDENTIFICATION</scope>
</reference>
<keyword evidence="3" id="KW-0540">Nuclease</keyword>
<dbReference type="RefSeq" id="XP_016740307.1">
    <property type="nucleotide sequence ID" value="XM_016884818.1"/>
</dbReference>
<dbReference type="GO" id="GO:0003964">
    <property type="term" value="F:RNA-directed DNA polymerase activity"/>
    <property type="evidence" value="ECO:0007669"/>
    <property type="project" value="UniProtKB-KW"/>
</dbReference>
<dbReference type="SUPFAM" id="SSF56672">
    <property type="entry name" value="DNA/RNA polymerases"/>
    <property type="match status" value="1"/>
</dbReference>
<name>A0A1U8NMT3_GOSHI</name>
<evidence type="ECO:0000313" key="9">
    <source>
        <dbReference type="RefSeq" id="XP_016740307.1"/>
    </source>
</evidence>
<keyword evidence="6" id="KW-0695">RNA-directed DNA polymerase</keyword>
<organism evidence="8 9">
    <name type="scientific">Gossypium hirsutum</name>
    <name type="common">Upland cotton</name>
    <name type="synonym">Gossypium mexicanum</name>
    <dbReference type="NCBI Taxonomy" id="3635"/>
    <lineage>
        <taxon>Eukaryota</taxon>
        <taxon>Viridiplantae</taxon>
        <taxon>Streptophyta</taxon>
        <taxon>Embryophyta</taxon>
        <taxon>Tracheophyta</taxon>
        <taxon>Spermatophyta</taxon>
        <taxon>Magnoliopsida</taxon>
        <taxon>eudicotyledons</taxon>
        <taxon>Gunneridae</taxon>
        <taxon>Pentapetalae</taxon>
        <taxon>rosids</taxon>
        <taxon>malvids</taxon>
        <taxon>Malvales</taxon>
        <taxon>Malvaceae</taxon>
        <taxon>Malvoideae</taxon>
        <taxon>Gossypium</taxon>
    </lineage>
</organism>
<dbReference type="Gene3D" id="3.30.420.10">
    <property type="entry name" value="Ribonuclease H-like superfamily/Ribonuclease H"/>
    <property type="match status" value="1"/>
</dbReference>
<dbReference type="InterPro" id="IPR043502">
    <property type="entry name" value="DNA/RNA_pol_sf"/>
</dbReference>
<keyword evidence="5" id="KW-0378">Hydrolase</keyword>
<keyword evidence="1" id="KW-0808">Transferase</keyword>
<evidence type="ECO:0000256" key="3">
    <source>
        <dbReference type="ARBA" id="ARBA00022722"/>
    </source>
</evidence>
<keyword evidence="2" id="KW-0548">Nucleotidyltransferase</keyword>
<dbReference type="AlphaFoldDB" id="A0A1U8NMT3"/>
<dbReference type="Pfam" id="PF17917">
    <property type="entry name" value="RT_RNaseH"/>
    <property type="match status" value="1"/>
</dbReference>
<dbReference type="GO" id="GO:0004519">
    <property type="term" value="F:endonuclease activity"/>
    <property type="evidence" value="ECO:0007669"/>
    <property type="project" value="UniProtKB-KW"/>
</dbReference>
<proteinExistence type="predicted"/>
<dbReference type="InterPro" id="IPR041373">
    <property type="entry name" value="RT_RNaseH"/>
</dbReference>
<sequence>MIIDGGSCTNVTSSMLIEKLSLATTKHSNAYKLQCLNDNGELKVTKQAVVAFSISKYQDEVQVVGRPCSAFACGIRSFAKGGIRIEAVLTQDGRSIAYFNEKLNGATLNYPTYDEEMYALIQALETWQHYLWPKEFVIHTDHEALKHLKGQTKLNKCHAKWVEFLESFPYVIKYKKGKENIIADALSQRYALINQLDSKLLGFGFLKDLYKTDFDFGEIYKSCVRGAHDKYYQQVGYLFHDGKLSVPQSSVREGLVNEAHSRGLMGHFGATKT</sequence>
<dbReference type="Proteomes" id="UP000818029">
    <property type="component" value="Chromosome D03"/>
</dbReference>
<dbReference type="InterPro" id="IPR036397">
    <property type="entry name" value="RNaseH_sf"/>
</dbReference>
<gene>
    <name evidence="9" type="primary">LOC107950074</name>
</gene>
<dbReference type="PANTHER" id="PTHR35046:SF9">
    <property type="entry name" value="RNA-DIRECTED DNA POLYMERASE"/>
    <property type="match status" value="1"/>
</dbReference>
<dbReference type="GO" id="GO:0003676">
    <property type="term" value="F:nucleic acid binding"/>
    <property type="evidence" value="ECO:0007669"/>
    <property type="project" value="InterPro"/>
</dbReference>
<dbReference type="PANTHER" id="PTHR35046">
    <property type="entry name" value="ZINC KNUCKLE (CCHC-TYPE) FAMILY PROTEIN"/>
    <property type="match status" value="1"/>
</dbReference>
<dbReference type="GO" id="GO:0016787">
    <property type="term" value="F:hydrolase activity"/>
    <property type="evidence" value="ECO:0007669"/>
    <property type="project" value="UniProtKB-KW"/>
</dbReference>
<dbReference type="OrthoDB" id="1933708at2759"/>
<reference evidence="8" key="1">
    <citation type="journal article" date="2020" name="Nat. Genet.">
        <title>Genomic diversifications of five Gossypium allopolyploid species and their impact on cotton improvement.</title>
        <authorList>
            <person name="Chen Z.J."/>
            <person name="Sreedasyam A."/>
            <person name="Ando A."/>
            <person name="Song Q."/>
            <person name="De Santiago L.M."/>
            <person name="Hulse-Kemp A.M."/>
            <person name="Ding M."/>
            <person name="Ye W."/>
            <person name="Kirkbride R.C."/>
            <person name="Jenkins J."/>
            <person name="Plott C."/>
            <person name="Lovell J."/>
            <person name="Lin Y.M."/>
            <person name="Vaughn R."/>
            <person name="Liu B."/>
            <person name="Simpson S."/>
            <person name="Scheffler B.E."/>
            <person name="Wen L."/>
            <person name="Saski C.A."/>
            <person name="Grover C.E."/>
            <person name="Hu G."/>
            <person name="Conover J.L."/>
            <person name="Carlson J.W."/>
            <person name="Shu S."/>
            <person name="Boston L.B."/>
            <person name="Williams M."/>
            <person name="Peterson D.G."/>
            <person name="McGee K."/>
            <person name="Jones D.C."/>
            <person name="Wendel J.F."/>
            <person name="Stelly D.M."/>
            <person name="Grimwood J."/>
            <person name="Schmutz J."/>
        </authorList>
    </citation>
    <scope>NUCLEOTIDE SEQUENCE [LARGE SCALE GENOMIC DNA]</scope>
    <source>
        <strain evidence="8">cv. TM-1</strain>
    </source>
</reference>
<protein>
    <recommendedName>
        <fullName evidence="7">Reverse transcriptase RNase H-like domain-containing protein</fullName>
    </recommendedName>
</protein>